<reference evidence="1 2" key="1">
    <citation type="submission" date="2015-07" db="EMBL/GenBank/DDBJ databases">
        <title>Whole genome sequence of Herpetosiphon geysericola DSM 7119.</title>
        <authorList>
            <person name="Hemp J."/>
            <person name="Ward L.M."/>
            <person name="Pace L.A."/>
            <person name="Fischer W.W."/>
        </authorList>
    </citation>
    <scope>NUCLEOTIDE SEQUENCE [LARGE SCALE GENOMIC DNA]</scope>
    <source>
        <strain evidence="1 2">DSM 7119</strain>
    </source>
</reference>
<dbReference type="OrthoDB" id="9831359at2"/>
<sequence>MANELDRNDGTDVTLIFSLANPGAGATTALAFPQGNTGFKVPAGYQFHPICLSGASNADLTAGTATFAVSAAGTVIANGPTAVLSDTVQQAVGVKRVDAAPINAGVLVGVSVTTNGAYAPTTADLDAVLIGKLLPA</sequence>
<keyword evidence="2" id="KW-1185">Reference proteome</keyword>
<comment type="caution">
    <text evidence="1">The sequence shown here is derived from an EMBL/GenBank/DDBJ whole genome shotgun (WGS) entry which is preliminary data.</text>
</comment>
<dbReference type="Proteomes" id="UP000050277">
    <property type="component" value="Unassembled WGS sequence"/>
</dbReference>
<dbReference type="STRING" id="70996.SE18_08515"/>
<protein>
    <submittedName>
        <fullName evidence="1">Uncharacterized protein</fullName>
    </submittedName>
</protein>
<name>A0A0P6YA04_9CHLR</name>
<accession>A0A0P6YA04</accession>
<proteinExistence type="predicted"/>
<dbReference type="RefSeq" id="WP_054534017.1">
    <property type="nucleotide sequence ID" value="NZ_LGKP01000014.1"/>
</dbReference>
<evidence type="ECO:0000313" key="2">
    <source>
        <dbReference type="Proteomes" id="UP000050277"/>
    </source>
</evidence>
<organism evidence="1 2">
    <name type="scientific">Herpetosiphon geysericola</name>
    <dbReference type="NCBI Taxonomy" id="70996"/>
    <lineage>
        <taxon>Bacteria</taxon>
        <taxon>Bacillati</taxon>
        <taxon>Chloroflexota</taxon>
        <taxon>Chloroflexia</taxon>
        <taxon>Herpetosiphonales</taxon>
        <taxon>Herpetosiphonaceae</taxon>
        <taxon>Herpetosiphon</taxon>
    </lineage>
</organism>
<evidence type="ECO:0000313" key="1">
    <source>
        <dbReference type="EMBL" id="KPL89988.1"/>
    </source>
</evidence>
<dbReference type="EMBL" id="LGKP01000014">
    <property type="protein sequence ID" value="KPL89988.1"/>
    <property type="molecule type" value="Genomic_DNA"/>
</dbReference>
<dbReference type="AlphaFoldDB" id="A0A0P6YA04"/>
<gene>
    <name evidence="1" type="ORF">SE18_08515</name>
</gene>